<sequence length="205" mass="21918">MPAPFDHEVVSNRSELRNVVGSAREAFLGVLATVPAGALDEPTPCEHYTVRGLLNHLLYWTPRLATAVRGESPPAPTGGENETDLVTDDWRAVLAADVGRLVKALRDPSAWDGVVPFGAAELPAHRVGAMALIEFVVHGWDLAVATGVEFRCEPEVALAVFRALEEFASAGRQHGVFGAEVPVAENAVPIARLLGLSGRDPEWSK</sequence>
<accession>I1D758</accession>
<name>I1D758_9PSEU</name>
<reference evidence="2 3" key="1">
    <citation type="submission" date="2011-09" db="EMBL/GenBank/DDBJ databases">
        <authorList>
            <consortium name="US DOE Joint Genome Institute (JGI-PGF)"/>
            <person name="Lucas S."/>
            <person name="Han J."/>
            <person name="Lapidus A."/>
            <person name="Cheng J.-F."/>
            <person name="Goodwin L."/>
            <person name="Pitluck S."/>
            <person name="Peters L."/>
            <person name="Land M.L."/>
            <person name="Hauser L."/>
            <person name="Brambilla E."/>
            <person name="Klenk H.-P."/>
            <person name="Woyke T.J."/>
        </authorList>
    </citation>
    <scope>NUCLEOTIDE SEQUENCE [LARGE SCALE GENOMIC DNA]</scope>
    <source>
        <strain evidence="2 3">K62</strain>
    </source>
</reference>
<dbReference type="eggNOG" id="ENOG5032B92">
    <property type="taxonomic scope" value="Bacteria"/>
</dbReference>
<protein>
    <submittedName>
        <fullName evidence="2">TIGR03086 family protein</fullName>
    </submittedName>
</protein>
<dbReference type="Pfam" id="PF11716">
    <property type="entry name" value="MDMPI_N"/>
    <property type="match status" value="1"/>
</dbReference>
<reference evidence="3" key="2">
    <citation type="submission" date="2012-01" db="EMBL/GenBank/DDBJ databases">
        <title>Noncontiguous Finished sequence of chromosome of Saccharomonospora glauca K62.</title>
        <authorList>
            <consortium name="US DOE Joint Genome Institute"/>
            <person name="Lucas S."/>
            <person name="Han J."/>
            <person name="Lapidus A."/>
            <person name="Cheng J.-F."/>
            <person name="Goodwin L."/>
            <person name="Pitluck S."/>
            <person name="Peters L."/>
            <person name="Mikhailova N."/>
            <person name="Held B."/>
            <person name="Detter J.C."/>
            <person name="Han C."/>
            <person name="Tapia R."/>
            <person name="Land M."/>
            <person name="Hauser L."/>
            <person name="Kyrpides N."/>
            <person name="Ivanova N."/>
            <person name="Pagani I."/>
            <person name="Brambilla E.-M."/>
            <person name="Klenk H.-P."/>
            <person name="Woyke T."/>
        </authorList>
    </citation>
    <scope>NUCLEOTIDE SEQUENCE [LARGE SCALE GENOMIC DNA]</scope>
    <source>
        <strain evidence="3">K62</strain>
    </source>
</reference>
<dbReference type="InterPro" id="IPR034660">
    <property type="entry name" value="DinB/YfiT-like"/>
</dbReference>
<dbReference type="Gene3D" id="1.20.120.450">
    <property type="entry name" value="dinb family like domain"/>
    <property type="match status" value="1"/>
</dbReference>
<evidence type="ECO:0000259" key="1">
    <source>
        <dbReference type="Pfam" id="PF11716"/>
    </source>
</evidence>
<dbReference type="Proteomes" id="UP000005087">
    <property type="component" value="Chromosome"/>
</dbReference>
<dbReference type="NCBIfam" id="TIGR03083">
    <property type="entry name" value="maleylpyruvate isomerase family mycothiol-dependent enzyme"/>
    <property type="match status" value="1"/>
</dbReference>
<dbReference type="SUPFAM" id="SSF109854">
    <property type="entry name" value="DinB/YfiT-like putative metalloenzymes"/>
    <property type="match status" value="1"/>
</dbReference>
<evidence type="ECO:0000313" key="3">
    <source>
        <dbReference type="Proteomes" id="UP000005087"/>
    </source>
</evidence>
<proteinExistence type="predicted"/>
<dbReference type="InterPro" id="IPR024344">
    <property type="entry name" value="MDMPI_metal-binding"/>
</dbReference>
<feature type="domain" description="Mycothiol-dependent maleylpyruvate isomerase metal-binding" evidence="1">
    <location>
        <begin position="22"/>
        <end position="143"/>
    </location>
</feature>
<dbReference type="STRING" id="928724.SacglDRAFT_03940"/>
<organism evidence="2 3">
    <name type="scientific">Saccharomonospora glauca K62</name>
    <dbReference type="NCBI Taxonomy" id="928724"/>
    <lineage>
        <taxon>Bacteria</taxon>
        <taxon>Bacillati</taxon>
        <taxon>Actinomycetota</taxon>
        <taxon>Actinomycetes</taxon>
        <taxon>Pseudonocardiales</taxon>
        <taxon>Pseudonocardiaceae</taxon>
        <taxon>Saccharomonospora</taxon>
    </lineage>
</organism>
<dbReference type="HOGENOM" id="CLU_051661_2_0_11"/>
<gene>
    <name evidence="2" type="ORF">SacglDRAFT_03940</name>
</gene>
<dbReference type="InterPro" id="IPR017520">
    <property type="entry name" value="CHP03086"/>
</dbReference>
<keyword evidence="3" id="KW-1185">Reference proteome</keyword>
<dbReference type="GO" id="GO:0046872">
    <property type="term" value="F:metal ion binding"/>
    <property type="evidence" value="ECO:0007669"/>
    <property type="project" value="InterPro"/>
</dbReference>
<dbReference type="NCBIfam" id="TIGR03086">
    <property type="entry name" value="TIGR03086 family metal-binding protein"/>
    <property type="match status" value="1"/>
</dbReference>
<dbReference type="EMBL" id="CM001484">
    <property type="protein sequence ID" value="EIF00783.1"/>
    <property type="molecule type" value="Genomic_DNA"/>
</dbReference>
<evidence type="ECO:0000313" key="2">
    <source>
        <dbReference type="EMBL" id="EIF00783.1"/>
    </source>
</evidence>
<dbReference type="AlphaFoldDB" id="I1D758"/>
<dbReference type="InterPro" id="IPR017517">
    <property type="entry name" value="Maleyloyr_isom"/>
</dbReference>